<dbReference type="InterPro" id="IPR025951">
    <property type="entry name" value="GXWXG_dom"/>
</dbReference>
<dbReference type="AlphaFoldDB" id="A0A1G6VNM4"/>
<dbReference type="EMBL" id="FMZF01000009">
    <property type="protein sequence ID" value="SDD55159.1"/>
    <property type="molecule type" value="Genomic_DNA"/>
</dbReference>
<dbReference type="Pfam" id="PF14232">
    <property type="entry name" value="DUF4334"/>
    <property type="match status" value="1"/>
</dbReference>
<dbReference type="InterPro" id="IPR025568">
    <property type="entry name" value="DUF4334"/>
</dbReference>
<dbReference type="Pfam" id="PF14231">
    <property type="entry name" value="GXWXG"/>
    <property type="match status" value="1"/>
</dbReference>
<organism evidence="3 4">
    <name type="scientific">Geodermatophilus telluris</name>
    <dbReference type="NCBI Taxonomy" id="1190417"/>
    <lineage>
        <taxon>Bacteria</taxon>
        <taxon>Bacillati</taxon>
        <taxon>Actinomycetota</taxon>
        <taxon>Actinomycetes</taxon>
        <taxon>Geodermatophilales</taxon>
        <taxon>Geodermatophilaceae</taxon>
        <taxon>Geodermatophilus</taxon>
    </lineage>
</organism>
<evidence type="ECO:0000259" key="1">
    <source>
        <dbReference type="Pfam" id="PF14231"/>
    </source>
</evidence>
<sequence length="191" mass="20551">MSAEAVRWLDRHRGGVAAADLLAFADRLPGVAVAALTGRWRGAELPTGSPLDGLLTAYRWWGKEVVDADTVHPLLFRDRAGRPRPVQPAVAPLGLVVRAPGVARSRAARLAFAAVRPLLTTRRPAARLRTVEHRGVPTAALVYDRLPVVDVFRQVAPDVLLGLMDARGLDVPFAFVLERAQPRSASGSPVP</sequence>
<evidence type="ECO:0000313" key="4">
    <source>
        <dbReference type="Proteomes" id="UP000199416"/>
    </source>
</evidence>
<proteinExistence type="predicted"/>
<evidence type="ECO:0000313" key="3">
    <source>
        <dbReference type="EMBL" id="SDD55159.1"/>
    </source>
</evidence>
<reference evidence="4" key="1">
    <citation type="submission" date="2016-10" db="EMBL/GenBank/DDBJ databases">
        <authorList>
            <person name="Varghese N."/>
            <person name="Submissions S."/>
        </authorList>
    </citation>
    <scope>NUCLEOTIDE SEQUENCE [LARGE SCALE GENOMIC DNA]</scope>
    <source>
        <strain evidence="4">DSM 45421</strain>
    </source>
</reference>
<name>A0A1G6VNM4_9ACTN</name>
<evidence type="ECO:0008006" key="5">
    <source>
        <dbReference type="Google" id="ProtNLM"/>
    </source>
</evidence>
<dbReference type="Gene3D" id="2.40.128.580">
    <property type="entry name" value="GXWXG domain"/>
    <property type="match status" value="1"/>
</dbReference>
<feature type="domain" description="GXWXG" evidence="1">
    <location>
        <begin position="24"/>
        <end position="81"/>
    </location>
</feature>
<dbReference type="Proteomes" id="UP000199416">
    <property type="component" value="Unassembled WGS sequence"/>
</dbReference>
<dbReference type="RefSeq" id="WP_091369275.1">
    <property type="nucleotide sequence ID" value="NZ_FMZF01000009.1"/>
</dbReference>
<protein>
    <recommendedName>
        <fullName evidence="5">GXWXG protein</fullName>
    </recommendedName>
</protein>
<dbReference type="OrthoDB" id="8905397at2"/>
<keyword evidence="4" id="KW-1185">Reference proteome</keyword>
<evidence type="ECO:0000259" key="2">
    <source>
        <dbReference type="Pfam" id="PF14232"/>
    </source>
</evidence>
<dbReference type="STRING" id="1190417.SAMN05660690_4526"/>
<gene>
    <name evidence="3" type="ORF">SAMN05660690_4526</name>
</gene>
<accession>A0A1G6VNM4</accession>
<feature type="domain" description="DUF4334" evidence="2">
    <location>
        <begin position="125"/>
        <end position="179"/>
    </location>
</feature>